<organism evidence="1 2">
    <name type="scientific">Arctium lappa</name>
    <name type="common">Greater burdock</name>
    <name type="synonym">Lappa major</name>
    <dbReference type="NCBI Taxonomy" id="4217"/>
    <lineage>
        <taxon>Eukaryota</taxon>
        <taxon>Viridiplantae</taxon>
        <taxon>Streptophyta</taxon>
        <taxon>Embryophyta</taxon>
        <taxon>Tracheophyta</taxon>
        <taxon>Spermatophyta</taxon>
        <taxon>Magnoliopsida</taxon>
        <taxon>eudicotyledons</taxon>
        <taxon>Gunneridae</taxon>
        <taxon>Pentapetalae</taxon>
        <taxon>asterids</taxon>
        <taxon>campanulids</taxon>
        <taxon>Asterales</taxon>
        <taxon>Asteraceae</taxon>
        <taxon>Carduoideae</taxon>
        <taxon>Cardueae</taxon>
        <taxon>Arctiinae</taxon>
        <taxon>Arctium</taxon>
    </lineage>
</organism>
<evidence type="ECO:0000313" key="1">
    <source>
        <dbReference type="EMBL" id="KAI3702899.1"/>
    </source>
</evidence>
<reference evidence="2" key="1">
    <citation type="journal article" date="2022" name="Mol. Ecol. Resour.">
        <title>The genomes of chicory, endive, great burdock and yacon provide insights into Asteraceae palaeo-polyploidization history and plant inulin production.</title>
        <authorList>
            <person name="Fan W."/>
            <person name="Wang S."/>
            <person name="Wang H."/>
            <person name="Wang A."/>
            <person name="Jiang F."/>
            <person name="Liu H."/>
            <person name="Zhao H."/>
            <person name="Xu D."/>
            <person name="Zhang Y."/>
        </authorList>
    </citation>
    <scope>NUCLEOTIDE SEQUENCE [LARGE SCALE GENOMIC DNA]</scope>
    <source>
        <strain evidence="2">cv. Niubang</strain>
    </source>
</reference>
<sequence length="566" mass="62159">MCVVSGSCWLCRKIHCESNLAFQNVCKAFLDCFVAVWISTVIEHHVHNHQVYKNCERNIINGTRLLEVEPQINTLSFHAFHGRFLEEARCNPIEVEKIEDLLMESKTNRKMAASAIGGGGKNIENEVDVVKNTDSIDHWDFLEEIEAPMWYDLSLCDLTNDVTDDSWFDISHQFHECSSSQLLSRVFHSGKGGSSNTISIQEPSSPKLPPSVSKSRGKSYKTKEWGQRRCVATSDKQHPVKVLIRKSSGSIGSSNNANPVSRTEKVKENEGSKTCSSCESGLTDTSRSKFANSNSRSLAGQEQEQENSAMSTVTFDRSEHQENKGLEVSCQTSSETSKLLSALRINLRRSCATRPAARVVANGGRRSEGCKSSSDKSSVGSPLDDGSVSKKSTIGDAQNKLRTRDGINVARVSQPPRNKSIVPNVTKAPASNVRNLSNRQGNKTLASKVTAKGKVQQHTSVGKVLMPHKVNEQYQKIDKEAAKVGVGKRTTFLTGIKETPSATMATSQKTKSSDKAAQSLGHVQRASKQSVAQKNGSKKLIGLKETTNNRSKDKDTANPARKVYFR</sequence>
<gene>
    <name evidence="1" type="ORF">L6452_28652</name>
</gene>
<comment type="caution">
    <text evidence="1">The sequence shown here is derived from an EMBL/GenBank/DDBJ whole genome shotgun (WGS) entry which is preliminary data.</text>
</comment>
<dbReference type="Proteomes" id="UP001055879">
    <property type="component" value="Linkage Group LG09"/>
</dbReference>
<accession>A0ACB8ZY48</accession>
<reference evidence="1 2" key="2">
    <citation type="journal article" date="2022" name="Mol. Ecol. Resour.">
        <title>The genomes of chicory, endive, great burdock and yacon provide insights into Asteraceae paleo-polyploidization history and plant inulin production.</title>
        <authorList>
            <person name="Fan W."/>
            <person name="Wang S."/>
            <person name="Wang H."/>
            <person name="Wang A."/>
            <person name="Jiang F."/>
            <person name="Liu H."/>
            <person name="Zhao H."/>
            <person name="Xu D."/>
            <person name="Zhang Y."/>
        </authorList>
    </citation>
    <scope>NUCLEOTIDE SEQUENCE [LARGE SCALE GENOMIC DNA]</scope>
    <source>
        <strain evidence="2">cv. Niubang</strain>
    </source>
</reference>
<keyword evidence="2" id="KW-1185">Reference proteome</keyword>
<evidence type="ECO:0000313" key="2">
    <source>
        <dbReference type="Proteomes" id="UP001055879"/>
    </source>
</evidence>
<dbReference type="EMBL" id="CM042055">
    <property type="protein sequence ID" value="KAI3702899.1"/>
    <property type="molecule type" value="Genomic_DNA"/>
</dbReference>
<proteinExistence type="predicted"/>
<protein>
    <submittedName>
        <fullName evidence="1">Uncharacterized protein</fullName>
    </submittedName>
</protein>
<name>A0ACB8ZY48_ARCLA</name>